<keyword evidence="12" id="KW-1185">Reference proteome</keyword>
<evidence type="ECO:0000256" key="3">
    <source>
        <dbReference type="ARBA" id="ARBA00022448"/>
    </source>
</evidence>
<dbReference type="Gene3D" id="2.60.40.2070">
    <property type="match status" value="1"/>
</dbReference>
<accession>A0ABY9S8R7</accession>
<dbReference type="PANTHER" id="PTHR30451">
    <property type="entry name" value="OUTER MEMBRANE USHER PROTEIN"/>
    <property type="match status" value="1"/>
</dbReference>
<evidence type="ECO:0000313" key="11">
    <source>
        <dbReference type="EMBL" id="WMY73388.1"/>
    </source>
</evidence>
<evidence type="ECO:0000256" key="8">
    <source>
        <dbReference type="ARBA" id="ARBA00023237"/>
    </source>
</evidence>
<gene>
    <name evidence="11" type="ORF">RHD99_18305</name>
</gene>
<evidence type="ECO:0000259" key="9">
    <source>
        <dbReference type="Pfam" id="PF13953"/>
    </source>
</evidence>
<protein>
    <submittedName>
        <fullName evidence="11">Fimbria/pilus outer membrane usher protein</fullName>
    </submittedName>
</protein>
<dbReference type="InterPro" id="IPR037224">
    <property type="entry name" value="PapC_N_sf"/>
</dbReference>
<sequence>MNKIEDTQSDSSFDSDFLRTSGQSIPPQFYSPDTLQPGQKEVEIVVNEHSVFKTKVNFISVADSKSAIPCLTPAILHSSQISSQDLSEAGKYDEQSCLNLTSHWPEAKIQYDESMQQLLITVPQAAMTTSQKAEMIDPSLWDDGVNALRLSYSSYVYHTENHGNDSSDNSSNNSAYLGLNSGLNLGSWRFYSFDTFNKAQDGWENNHDRAYAERDLASLVSRMTVGDVYANTSSDVLGVLPIRGISLETNNQMLPNDTFNYSPIVRGVARTNARVVIRQRGNIIYSQTVPAGSFAITDLTNGQIGADLDVTVEESDGSKQEFVVPYTSLPDMLRPGTWRYSLSAGRYRDDSLSQQPMVSQASLQYGFDVMTLSDLLLVGEGYQSSAISAGFNMGRWGSVSFDWALEHHQNQSDKSQAEAMDSTGHVLRAQYARRFDDTDTSLQLMGYRYQSGDFMDFSDYARWRWQNSDDDQTRYSKKNEIQVTLNQGMGEYGNGYFTLDRNSYTDTDRTDTSVTLGYSAQIKKVNVGVSYSYQAAYDGSEPGDRMLSLNFSVPLDAGDKNSRNVSFTTTNGNNTSSSQMATLSGTGLESALNYSLSAQHNEFGYTPSASMGYRNSMASFNASASVGPQTRQYSAGVTGGVVAYRDGIVLSQMLGDTVAIVETPGAENIAVEGQPGVKTNRWGKAVVPSIMPYRDNALSLNTRQAAENIELLDGGIGVIPTHGAVVVRQFQTRVGRRALVNLQLTDGKPAPFGAAVWQGKSQVGMVADNGLLYLSGVLAEDNTVIRVDLDNHTQCEFTLPAAKSSAEPWYQQINAICR</sequence>
<keyword evidence="3" id="KW-0813">Transport</keyword>
<dbReference type="Pfam" id="PF13954">
    <property type="entry name" value="PapC_N"/>
    <property type="match status" value="1"/>
</dbReference>
<feature type="domain" description="PapC-like C-terminal" evidence="9">
    <location>
        <begin position="739"/>
        <end position="798"/>
    </location>
</feature>
<name>A0ABY9S8R7_9ENTR</name>
<proteinExistence type="inferred from homology"/>
<dbReference type="InterPro" id="IPR000015">
    <property type="entry name" value="Fimb_usher"/>
</dbReference>
<evidence type="ECO:0000256" key="7">
    <source>
        <dbReference type="ARBA" id="ARBA00023136"/>
    </source>
</evidence>
<dbReference type="InterPro" id="IPR042186">
    <property type="entry name" value="FimD_plug_dom"/>
</dbReference>
<dbReference type="Pfam" id="PF00577">
    <property type="entry name" value="Usher"/>
    <property type="match status" value="1"/>
</dbReference>
<dbReference type="EMBL" id="CP133838">
    <property type="protein sequence ID" value="WMY73388.1"/>
    <property type="molecule type" value="Genomic_DNA"/>
</dbReference>
<comment type="subcellular location">
    <subcellularLocation>
        <location evidence="1">Cell outer membrane</location>
        <topology evidence="1">Multi-pass membrane protein</topology>
    </subcellularLocation>
</comment>
<evidence type="ECO:0000256" key="6">
    <source>
        <dbReference type="ARBA" id="ARBA00022729"/>
    </source>
</evidence>
<keyword evidence="8" id="KW-0998">Cell outer membrane</keyword>
<reference evidence="11 12" key="1">
    <citation type="submission" date="2023-09" db="EMBL/GenBank/DDBJ databases">
        <title>Buttiauxella selenatireducens sp. nov., isolated from the rhizosphere of Cardamine hupingshanesis.</title>
        <authorList>
            <person name="Zhang S."/>
            <person name="Xu Z."/>
            <person name="Wang H."/>
            <person name="Guo Y."/>
        </authorList>
    </citation>
    <scope>NUCLEOTIDE SEQUENCE [LARGE SCALE GENOMIC DNA]</scope>
    <source>
        <strain evidence="11 12">R73</strain>
    </source>
</reference>
<dbReference type="InterPro" id="IPR025885">
    <property type="entry name" value="PapC_N"/>
</dbReference>
<feature type="domain" description="PapC N-terminal" evidence="10">
    <location>
        <begin position="12"/>
        <end position="154"/>
    </location>
</feature>
<keyword evidence="7" id="KW-0472">Membrane</keyword>
<dbReference type="PANTHER" id="PTHR30451:SF5">
    <property type="entry name" value="SLR0019 PROTEIN"/>
    <property type="match status" value="1"/>
</dbReference>
<evidence type="ECO:0000256" key="4">
    <source>
        <dbReference type="ARBA" id="ARBA00022452"/>
    </source>
</evidence>
<keyword evidence="4" id="KW-1134">Transmembrane beta strand</keyword>
<organism evidence="11 12">
    <name type="scientific">Buttiauxella selenatireducens</name>
    <dbReference type="NCBI Taxonomy" id="3073902"/>
    <lineage>
        <taxon>Bacteria</taxon>
        <taxon>Pseudomonadati</taxon>
        <taxon>Pseudomonadota</taxon>
        <taxon>Gammaproteobacteria</taxon>
        <taxon>Enterobacterales</taxon>
        <taxon>Enterobacteriaceae</taxon>
        <taxon>Buttiauxella</taxon>
    </lineage>
</organism>
<evidence type="ECO:0000313" key="12">
    <source>
        <dbReference type="Proteomes" id="UP001246690"/>
    </source>
</evidence>
<dbReference type="InterPro" id="IPR043142">
    <property type="entry name" value="PapC-like_C_sf"/>
</dbReference>
<dbReference type="Pfam" id="PF13953">
    <property type="entry name" value="PapC_C"/>
    <property type="match status" value="1"/>
</dbReference>
<dbReference type="RefSeq" id="WP_309875750.1">
    <property type="nucleotide sequence ID" value="NZ_CP133838.1"/>
</dbReference>
<evidence type="ECO:0000256" key="2">
    <source>
        <dbReference type="ARBA" id="ARBA00008064"/>
    </source>
</evidence>
<dbReference type="Gene3D" id="2.60.40.3110">
    <property type="match status" value="1"/>
</dbReference>
<evidence type="ECO:0000256" key="1">
    <source>
        <dbReference type="ARBA" id="ARBA00004571"/>
    </source>
</evidence>
<dbReference type="Proteomes" id="UP001246690">
    <property type="component" value="Chromosome"/>
</dbReference>
<keyword evidence="6" id="KW-0732">Signal</keyword>
<dbReference type="Gene3D" id="3.10.20.410">
    <property type="match status" value="1"/>
</dbReference>
<dbReference type="Gene3D" id="2.60.40.2610">
    <property type="entry name" value="Outer membrane usher protein FimD, plug domain"/>
    <property type="match status" value="1"/>
</dbReference>
<keyword evidence="5" id="KW-0812">Transmembrane</keyword>
<evidence type="ECO:0000256" key="5">
    <source>
        <dbReference type="ARBA" id="ARBA00022692"/>
    </source>
</evidence>
<evidence type="ECO:0000259" key="10">
    <source>
        <dbReference type="Pfam" id="PF13954"/>
    </source>
</evidence>
<dbReference type="InterPro" id="IPR025949">
    <property type="entry name" value="PapC-like_C"/>
</dbReference>
<comment type="similarity">
    <text evidence="2">Belongs to the fimbrial export usher family.</text>
</comment>
<dbReference type="SUPFAM" id="SSF141729">
    <property type="entry name" value="FimD N-terminal domain-like"/>
    <property type="match status" value="1"/>
</dbReference>